<dbReference type="OrthoDB" id="432234at2759"/>
<gene>
    <name evidence="2" type="ORF">F5147DRAFT_782096</name>
</gene>
<dbReference type="RefSeq" id="XP_041284651.1">
    <property type="nucleotide sequence ID" value="XM_041442728.1"/>
</dbReference>
<dbReference type="InterPro" id="IPR025476">
    <property type="entry name" value="Helitron_helicase-like"/>
</dbReference>
<dbReference type="GeneID" id="64704987"/>
<protein>
    <recommendedName>
        <fullName evidence="1">Helitron helicase-like domain-containing protein</fullName>
    </recommendedName>
</protein>
<reference evidence="2" key="1">
    <citation type="journal article" date="2020" name="New Phytol.">
        <title>Comparative genomics reveals dynamic genome evolution in host specialist ectomycorrhizal fungi.</title>
        <authorList>
            <person name="Lofgren L.A."/>
            <person name="Nguyen N.H."/>
            <person name="Vilgalys R."/>
            <person name="Ruytinx J."/>
            <person name="Liao H.L."/>
            <person name="Branco S."/>
            <person name="Kuo A."/>
            <person name="LaButti K."/>
            <person name="Lipzen A."/>
            <person name="Andreopoulos W."/>
            <person name="Pangilinan J."/>
            <person name="Riley R."/>
            <person name="Hundley H."/>
            <person name="Na H."/>
            <person name="Barry K."/>
            <person name="Grigoriev I.V."/>
            <person name="Stajich J.E."/>
            <person name="Kennedy P.G."/>
        </authorList>
    </citation>
    <scope>NUCLEOTIDE SEQUENCE</scope>
    <source>
        <strain evidence="2">FC423</strain>
    </source>
</reference>
<sequence length="147" mass="15913">MADSTIDQTENKTLNPGILTIADLKQAEKKEAKKLPISNPCVHLFVKHVFASSGRVMGSDRSCAAYQGKIWGSCLTLRGPAAWLTINPCDLHDPIAQVLVGEEINMNEFNSIYFACAQFFLSFVPSPSPVVSCLNGHSLSMMVATPA</sequence>
<organism evidence="2 3">
    <name type="scientific">Suillus discolor</name>
    <dbReference type="NCBI Taxonomy" id="1912936"/>
    <lineage>
        <taxon>Eukaryota</taxon>
        <taxon>Fungi</taxon>
        <taxon>Dikarya</taxon>
        <taxon>Basidiomycota</taxon>
        <taxon>Agaricomycotina</taxon>
        <taxon>Agaricomycetes</taxon>
        <taxon>Agaricomycetidae</taxon>
        <taxon>Boletales</taxon>
        <taxon>Suillineae</taxon>
        <taxon>Suillaceae</taxon>
        <taxon>Suillus</taxon>
    </lineage>
</organism>
<dbReference type="Proteomes" id="UP000823399">
    <property type="component" value="Unassembled WGS sequence"/>
</dbReference>
<evidence type="ECO:0000313" key="3">
    <source>
        <dbReference type="Proteomes" id="UP000823399"/>
    </source>
</evidence>
<dbReference type="AlphaFoldDB" id="A0A9P7JLE9"/>
<accession>A0A9P7JLE9</accession>
<name>A0A9P7JLE9_9AGAM</name>
<keyword evidence="3" id="KW-1185">Reference proteome</keyword>
<feature type="domain" description="Helitron helicase-like" evidence="1">
    <location>
        <begin position="17"/>
        <end position="120"/>
    </location>
</feature>
<comment type="caution">
    <text evidence="2">The sequence shown here is derived from an EMBL/GenBank/DDBJ whole genome shotgun (WGS) entry which is preliminary data.</text>
</comment>
<dbReference type="Pfam" id="PF14214">
    <property type="entry name" value="Helitron_like_N"/>
    <property type="match status" value="1"/>
</dbReference>
<dbReference type="EMBL" id="JABBWM010000178">
    <property type="protein sequence ID" value="KAG2085337.1"/>
    <property type="molecule type" value="Genomic_DNA"/>
</dbReference>
<evidence type="ECO:0000313" key="2">
    <source>
        <dbReference type="EMBL" id="KAG2085337.1"/>
    </source>
</evidence>
<evidence type="ECO:0000259" key="1">
    <source>
        <dbReference type="Pfam" id="PF14214"/>
    </source>
</evidence>
<proteinExistence type="predicted"/>